<organism evidence="1">
    <name type="scientific">uncultured virus</name>
    <dbReference type="NCBI Taxonomy" id="340016"/>
    <lineage>
        <taxon>Viruses</taxon>
        <taxon>environmental samples</taxon>
    </lineage>
</organism>
<accession>A0A218ML43</accession>
<name>A0A218ML43_9VIRU</name>
<reference evidence="1" key="1">
    <citation type="submission" date="2016-10" db="EMBL/GenBank/DDBJ databases">
        <authorList>
            <person name="Varghese N."/>
        </authorList>
    </citation>
    <scope>NUCLEOTIDE SEQUENCE</scope>
</reference>
<evidence type="ECO:0000313" key="1">
    <source>
        <dbReference type="EMBL" id="ASE99992.1"/>
    </source>
</evidence>
<proteinExistence type="predicted"/>
<sequence length="818" mass="91446">MAEIDKSLPGEVRTEIKVPGEEVTEQVDIEEQVTEKGPVEVIPEEDGGATIDFEPGAINIPGTESHFDNLADILPEDILEPLGSELKQNYMDYKMSRKDWEKAYTEGLDLLGFKYENRTEPFQGASGATHPVLAEAVTQFQATAYKELLPADGPVRTQVLGVKTPQKDQQSQRVKDFMNYQIMDQMKEYEPEFDSMLFHLPLAGSTFKKVYYDDLLGRAVSKFVPADDLIVPYTANSLDDAESIIHVIKISENDLRKQQVAGFYSDVELTPPGVTVNDDVSKKEKELEGTKKSGKQTTMYTMLECHVDLDLEGFEDIGTDGEPSGIKLPYIVTIEEGSGTVLSIRRNYAPNDPKKQRVQYFVHFKFLPGLGFYGFGLIHMIGGLSRTATVALRQLLDAGTLSNLPAGFKQRGVRVRDEASPIQPGEFKDVDAPGGNLREAFFPLPYKEPSGTLLQLMGIVVQAGQRFAAISELQVGEGTQNAAVGTTIALLERGSKVMSAIHKRLYSSMRHEFKLLSKIIATYLPPEYPYDVVGGARVIKQADFDERIDILPVADPNIFSMSQRVTLAQTQLQLATSQPQLHNLYSAYRNMYEAIGVKNIDAILPPPMPVQPIDPSQEHIMALSGKPFQAFPGQDHRAHITAHLNFMSTNMVRNNPAVMASIQKNILEHISLMAQEQIQLEFREQLMQIQMMQQQAPVNPQVAQQLQMLTQQIEARKSVLIAEMTEDFMKEEKKITSQFDSDPLLKLKAREVDLRAMENERKKEADLRKSELDTARLVQAREIAEDKMDQNEKLSKLRAGVSLAKADKPGITAIEIEE</sequence>
<protein>
    <recommendedName>
        <fullName evidence="2">Portal protein</fullName>
    </recommendedName>
</protein>
<dbReference type="EMBL" id="KY052810">
    <property type="protein sequence ID" value="ASE99992.1"/>
    <property type="molecule type" value="Genomic_DNA"/>
</dbReference>
<evidence type="ECO:0008006" key="2">
    <source>
        <dbReference type="Google" id="ProtNLM"/>
    </source>
</evidence>
<reference evidence="1" key="2">
    <citation type="journal article" date="2017" name="Nat. Commun.">
        <title>Single-virus genomics reveals hidden cosmopolitan and abundant viruses.</title>
        <authorList>
            <person name="Martinez-Hernandez F."/>
            <person name="Fornas O."/>
            <person name="Lluesma Gomez M."/>
            <person name="Bolduc B."/>
            <person name="de la Cruz Pena M.J."/>
            <person name="Martinez J.M."/>
            <person name="Anton J."/>
            <person name="Gasol J.M."/>
            <person name="Rosselli R."/>
            <person name="Rodriguez-Valera F."/>
            <person name="Sullivan M.B."/>
            <person name="Acinas S.G."/>
            <person name="Martinez-Garcia M."/>
        </authorList>
    </citation>
    <scope>NUCLEOTIDE SEQUENCE</scope>
</reference>
<dbReference type="Pfam" id="PF23899">
    <property type="entry name" value="SU10_portal"/>
    <property type="match status" value="1"/>
</dbReference>
<dbReference type="InterPro" id="IPR056909">
    <property type="entry name" value="SU10_portal"/>
</dbReference>